<name>A0A1I0EQE4_9ACTN</name>
<keyword evidence="3" id="KW-1185">Reference proteome</keyword>
<dbReference type="Pfam" id="PF12697">
    <property type="entry name" value="Abhydrolase_6"/>
    <property type="match status" value="1"/>
</dbReference>
<evidence type="ECO:0000259" key="1">
    <source>
        <dbReference type="Pfam" id="PF12697"/>
    </source>
</evidence>
<dbReference type="GO" id="GO:0003824">
    <property type="term" value="F:catalytic activity"/>
    <property type="evidence" value="ECO:0007669"/>
    <property type="project" value="UniProtKB-ARBA"/>
</dbReference>
<dbReference type="InterPro" id="IPR000073">
    <property type="entry name" value="AB_hydrolase_1"/>
</dbReference>
<dbReference type="SUPFAM" id="SSF53474">
    <property type="entry name" value="alpha/beta-Hydrolases"/>
    <property type="match status" value="1"/>
</dbReference>
<evidence type="ECO:0000313" key="2">
    <source>
        <dbReference type="EMBL" id="SET47005.1"/>
    </source>
</evidence>
<dbReference type="EMBL" id="FOIE01000005">
    <property type="protein sequence ID" value="SET47005.1"/>
    <property type="molecule type" value="Genomic_DNA"/>
</dbReference>
<organism evidence="2 3">
    <name type="scientific">Geodermatophilus poikilotrophus</name>
    <dbReference type="NCBI Taxonomy" id="1333667"/>
    <lineage>
        <taxon>Bacteria</taxon>
        <taxon>Bacillati</taxon>
        <taxon>Actinomycetota</taxon>
        <taxon>Actinomycetes</taxon>
        <taxon>Geodermatophilales</taxon>
        <taxon>Geodermatophilaceae</taxon>
        <taxon>Geodermatophilus</taxon>
    </lineage>
</organism>
<protein>
    <submittedName>
        <fullName evidence="2">Pimeloyl-ACP methyl ester carboxylesterase</fullName>
    </submittedName>
</protein>
<gene>
    <name evidence="2" type="ORF">SAMN04488546_2495</name>
</gene>
<dbReference type="AlphaFoldDB" id="A0A1I0EQE4"/>
<dbReference type="InterPro" id="IPR050266">
    <property type="entry name" value="AB_hydrolase_sf"/>
</dbReference>
<reference evidence="3" key="1">
    <citation type="submission" date="2016-10" db="EMBL/GenBank/DDBJ databases">
        <authorList>
            <person name="Varghese N."/>
            <person name="Submissions S."/>
        </authorList>
    </citation>
    <scope>NUCLEOTIDE SEQUENCE [LARGE SCALE GENOMIC DNA]</scope>
    <source>
        <strain evidence="3">DSM 44209</strain>
    </source>
</reference>
<accession>A0A1I0EQE4</accession>
<dbReference type="PANTHER" id="PTHR43798">
    <property type="entry name" value="MONOACYLGLYCEROL LIPASE"/>
    <property type="match status" value="1"/>
</dbReference>
<dbReference type="Gene3D" id="3.40.50.1820">
    <property type="entry name" value="alpha/beta hydrolase"/>
    <property type="match status" value="1"/>
</dbReference>
<dbReference type="Proteomes" id="UP000198507">
    <property type="component" value="Unassembled WGS sequence"/>
</dbReference>
<dbReference type="InterPro" id="IPR029058">
    <property type="entry name" value="AB_hydrolase_fold"/>
</dbReference>
<sequence>MTVPLSMTRAGSGEPLLLLHGMGSSRRDFTAVADQLAERFDVLNVDLPGVGRSPVLKRRPRVAAIADAVEATLDAEGVGAVHVLGNSLGARVALELAVRGRARSVVAIAPSGLNVPLERAFQGTGMALARVVTRTTAPLIEPLSRSAPGRVTLLAPLKARAWSTSPEEAIGAREGFADSRDFWRTLLWGLLLDVPRGLDRIDCPVTLVQGVVDWVASGQTVRYLPLVPGSRFRPLLRAGHAPQSDRPRTIVRLVEEAARRAGQLAESSALRYEHRNRAPAIASVNLASQAGSSDGKAV</sequence>
<feature type="domain" description="AB hydrolase-1" evidence="1">
    <location>
        <begin position="16"/>
        <end position="252"/>
    </location>
</feature>
<dbReference type="PANTHER" id="PTHR43798:SF33">
    <property type="entry name" value="HYDROLASE, PUTATIVE (AFU_ORTHOLOGUE AFUA_2G14860)-RELATED"/>
    <property type="match status" value="1"/>
</dbReference>
<evidence type="ECO:0000313" key="3">
    <source>
        <dbReference type="Proteomes" id="UP000198507"/>
    </source>
</evidence>
<dbReference type="GO" id="GO:0016020">
    <property type="term" value="C:membrane"/>
    <property type="evidence" value="ECO:0007669"/>
    <property type="project" value="TreeGrafter"/>
</dbReference>
<dbReference type="RefSeq" id="WP_217638141.1">
    <property type="nucleotide sequence ID" value="NZ_FOIE01000005.1"/>
</dbReference>
<proteinExistence type="predicted"/>